<keyword evidence="4" id="KW-1185">Reference proteome</keyword>
<dbReference type="PROSITE" id="PS50943">
    <property type="entry name" value="HTH_CROC1"/>
    <property type="match status" value="1"/>
</dbReference>
<proteinExistence type="predicted"/>
<evidence type="ECO:0000259" key="2">
    <source>
        <dbReference type="PROSITE" id="PS50943"/>
    </source>
</evidence>
<accession>A0A4P6WUA9</accession>
<dbReference type="SUPFAM" id="SSF47413">
    <property type="entry name" value="lambda repressor-like DNA-binding domains"/>
    <property type="match status" value="1"/>
</dbReference>
<dbReference type="InterPro" id="IPR001387">
    <property type="entry name" value="Cro/C1-type_HTH"/>
</dbReference>
<dbReference type="KEGG" id="hpse:HPF_00020"/>
<dbReference type="EMBL" id="CP037867">
    <property type="protein sequence ID" value="QBM26039.1"/>
    <property type="molecule type" value="Genomic_DNA"/>
</dbReference>
<dbReference type="AlphaFoldDB" id="A0A4P6WUA9"/>
<dbReference type="SMART" id="SM00530">
    <property type="entry name" value="HTH_XRE"/>
    <property type="match status" value="1"/>
</dbReference>
<dbReference type="Gene3D" id="1.10.260.40">
    <property type="entry name" value="lambda repressor-like DNA-binding domains"/>
    <property type="match status" value="1"/>
</dbReference>
<dbReference type="Pfam" id="PF01381">
    <property type="entry name" value="HTH_3"/>
    <property type="match status" value="1"/>
</dbReference>
<feature type="domain" description="HTH cro/C1-type" evidence="2">
    <location>
        <begin position="21"/>
        <end position="74"/>
    </location>
</feature>
<name>A0A4P6WUA9_HYDPS</name>
<dbReference type="GO" id="GO:0003677">
    <property type="term" value="F:DNA binding"/>
    <property type="evidence" value="ECO:0007669"/>
    <property type="project" value="InterPro"/>
</dbReference>
<evidence type="ECO:0000313" key="3">
    <source>
        <dbReference type="EMBL" id="QBM26039.1"/>
    </source>
</evidence>
<dbReference type="InterPro" id="IPR010982">
    <property type="entry name" value="Lambda_DNA-bd_dom_sf"/>
</dbReference>
<gene>
    <name evidence="3" type="ORF">HPF_00020</name>
</gene>
<dbReference type="Proteomes" id="UP000293912">
    <property type="component" value="Chromosome"/>
</dbReference>
<evidence type="ECO:0000313" key="4">
    <source>
        <dbReference type="Proteomes" id="UP000293912"/>
    </source>
</evidence>
<evidence type="ECO:0000256" key="1">
    <source>
        <dbReference type="SAM" id="MobiDB-lite"/>
    </source>
</evidence>
<reference evidence="3 4" key="1">
    <citation type="submission" date="2019-03" db="EMBL/GenBank/DDBJ databases">
        <authorList>
            <person name="Sebastian G."/>
            <person name="Baumann P."/>
            <person name="Ruckert C."/>
            <person name="Kalinowski J."/>
            <person name="Nebel B."/>
            <person name="Takors R."/>
            <person name="Blombach B."/>
        </authorList>
    </citation>
    <scope>NUCLEOTIDE SEQUENCE [LARGE SCALE GENOMIC DNA]</scope>
    <source>
        <strain evidence="3 4">DSM 1084</strain>
    </source>
</reference>
<feature type="region of interest" description="Disordered" evidence="1">
    <location>
        <begin position="87"/>
        <end position="107"/>
    </location>
</feature>
<organism evidence="3 4">
    <name type="scientific">Hydrogenophaga pseudoflava</name>
    <name type="common">Pseudomonas carboxydoflava</name>
    <dbReference type="NCBI Taxonomy" id="47421"/>
    <lineage>
        <taxon>Bacteria</taxon>
        <taxon>Pseudomonadati</taxon>
        <taxon>Pseudomonadota</taxon>
        <taxon>Betaproteobacteria</taxon>
        <taxon>Burkholderiales</taxon>
        <taxon>Comamonadaceae</taxon>
        <taxon>Hydrogenophaga</taxon>
    </lineage>
</organism>
<sequence>MTKMQAMTDKIRLPDELGAQLRLRREALGLSKSELAAKAGKVREVVYRLEAGEDTTVSSLLAVMAALGLSLRLENAGLPSAAEVARRFQMDDEDAPEGGSSGHDPAA</sequence>
<protein>
    <submittedName>
        <fullName evidence="3">Helix-turn-helix protein</fullName>
    </submittedName>
</protein>
<dbReference type="CDD" id="cd00093">
    <property type="entry name" value="HTH_XRE"/>
    <property type="match status" value="1"/>
</dbReference>